<dbReference type="Proteomes" id="UP000268048">
    <property type="component" value="Chromosome"/>
</dbReference>
<protein>
    <submittedName>
        <fullName evidence="1">Uncharacterized protein</fullName>
    </submittedName>
</protein>
<proteinExistence type="predicted"/>
<dbReference type="EMBL" id="CP027753">
    <property type="protein sequence ID" value="AZE51947.1"/>
    <property type="molecule type" value="Genomic_DNA"/>
</dbReference>
<sequence length="48" mass="5464">MYANVMALNEMIMISSDQVNHEPSRSDRLMSHCHDAQEVAQLLSKNAF</sequence>
<reference evidence="1 2" key="1">
    <citation type="submission" date="2018-03" db="EMBL/GenBank/DDBJ databases">
        <title>Diversity of phytobeneficial traits revealed by whole-genome analysis of worldwide-isolated phenazine-producing Pseudomonas spp.</title>
        <authorList>
            <person name="Biessy A."/>
            <person name="Novinscak A."/>
            <person name="Blom J."/>
            <person name="Leger G."/>
            <person name="Thomashow L.S."/>
            <person name="Cazorla F.M."/>
            <person name="Josic D."/>
            <person name="Filion M."/>
        </authorList>
    </citation>
    <scope>NUCLEOTIDE SEQUENCE [LARGE SCALE GENOMIC DNA]</scope>
    <source>
        <strain evidence="1 2">B25</strain>
    </source>
</reference>
<evidence type="ECO:0000313" key="1">
    <source>
        <dbReference type="EMBL" id="AZE51947.1"/>
    </source>
</evidence>
<evidence type="ECO:0000313" key="2">
    <source>
        <dbReference type="Proteomes" id="UP000268048"/>
    </source>
</evidence>
<name>A0A3G7TXX2_9PSED</name>
<gene>
    <name evidence="1" type="ORF">C4K04_6319</name>
</gene>
<dbReference type="AlphaFoldDB" id="A0A3G7TXX2"/>
<organism evidence="1 2">
    <name type="scientific">Pseudomonas chlororaphis</name>
    <dbReference type="NCBI Taxonomy" id="587753"/>
    <lineage>
        <taxon>Bacteria</taxon>
        <taxon>Pseudomonadati</taxon>
        <taxon>Pseudomonadota</taxon>
        <taxon>Gammaproteobacteria</taxon>
        <taxon>Pseudomonadales</taxon>
        <taxon>Pseudomonadaceae</taxon>
        <taxon>Pseudomonas</taxon>
    </lineage>
</organism>
<accession>A0A3G7TXX2</accession>